<gene>
    <name evidence="3" type="primary">Aste57867_20563</name>
    <name evidence="2" type="ORF">As57867_020496</name>
    <name evidence="3" type="ORF">ASTE57867_20563</name>
</gene>
<accession>A0A485LGQ9</accession>
<feature type="region of interest" description="Disordered" evidence="1">
    <location>
        <begin position="162"/>
        <end position="187"/>
    </location>
</feature>
<feature type="compositionally biased region" description="Polar residues" evidence="1">
    <location>
        <begin position="290"/>
        <end position="301"/>
    </location>
</feature>
<feature type="region of interest" description="Disordered" evidence="1">
    <location>
        <begin position="63"/>
        <end position="92"/>
    </location>
</feature>
<dbReference type="AlphaFoldDB" id="A0A485LGQ9"/>
<evidence type="ECO:0000256" key="1">
    <source>
        <dbReference type="SAM" id="MobiDB-lite"/>
    </source>
</evidence>
<feature type="region of interest" description="Disordered" evidence="1">
    <location>
        <begin position="285"/>
        <end position="379"/>
    </location>
</feature>
<keyword evidence="4" id="KW-1185">Reference proteome</keyword>
<evidence type="ECO:0000313" key="4">
    <source>
        <dbReference type="Proteomes" id="UP000332933"/>
    </source>
</evidence>
<dbReference type="Proteomes" id="UP000332933">
    <property type="component" value="Unassembled WGS sequence"/>
</dbReference>
<dbReference type="EMBL" id="VJMH01006872">
    <property type="protein sequence ID" value="KAF0687720.1"/>
    <property type="molecule type" value="Genomic_DNA"/>
</dbReference>
<proteinExistence type="predicted"/>
<feature type="compositionally biased region" description="Polar residues" evidence="1">
    <location>
        <begin position="63"/>
        <end position="86"/>
    </location>
</feature>
<dbReference type="EMBL" id="CAADRA010006898">
    <property type="protein sequence ID" value="VFT97246.1"/>
    <property type="molecule type" value="Genomic_DNA"/>
</dbReference>
<evidence type="ECO:0000313" key="3">
    <source>
        <dbReference type="EMBL" id="VFT97246.1"/>
    </source>
</evidence>
<reference evidence="3 4" key="1">
    <citation type="submission" date="2019-03" db="EMBL/GenBank/DDBJ databases">
        <authorList>
            <person name="Gaulin E."/>
            <person name="Dumas B."/>
        </authorList>
    </citation>
    <scope>NUCLEOTIDE SEQUENCE [LARGE SCALE GENOMIC DNA]</scope>
    <source>
        <strain evidence="3">CBS 568.67</strain>
    </source>
</reference>
<evidence type="ECO:0000313" key="2">
    <source>
        <dbReference type="EMBL" id="KAF0687720.1"/>
    </source>
</evidence>
<organism evidence="3 4">
    <name type="scientific">Aphanomyces stellatus</name>
    <dbReference type="NCBI Taxonomy" id="120398"/>
    <lineage>
        <taxon>Eukaryota</taxon>
        <taxon>Sar</taxon>
        <taxon>Stramenopiles</taxon>
        <taxon>Oomycota</taxon>
        <taxon>Saprolegniomycetes</taxon>
        <taxon>Saprolegniales</taxon>
        <taxon>Verrucalvaceae</taxon>
        <taxon>Aphanomyces</taxon>
    </lineage>
</organism>
<reference evidence="2" key="2">
    <citation type="submission" date="2019-06" db="EMBL/GenBank/DDBJ databases">
        <title>Genomics analysis of Aphanomyces spp. identifies a new class of oomycete effector associated with host adaptation.</title>
        <authorList>
            <person name="Gaulin E."/>
        </authorList>
    </citation>
    <scope>NUCLEOTIDE SEQUENCE</scope>
    <source>
        <strain evidence="2">CBS 578.67</strain>
    </source>
</reference>
<sequence>MRIPAAVARLRSSNLISNLCLSCALVSSLWWALVSSWWSRLFHLIMSSSADAHAVPLSSTADAESRLHSSSTTDAESRLPSSSTTDAESRLPPEGPFGAALLALSQLPPILSYRQTHGLEAPPVVPPLIVPAIQLWKDADAQEHVETMRQRHQYYLEYNSAMSGPEPEPDHQGEPMPGFVPSKRRTSKLRDAVRSVKRLDCIVSKQRQANEAAHFRRQRESLQYQHARWAAEYHTHQLDDAAQRAATAVPLGLARPPELRRQPVAATTFDPFAVMDRQRIAARARRSAASLGSTSTPQGVATTPLDATYTEPPQPRYLERIPVDHGGASGRDLVLPASPPDDDYEHGGVDDEDAQAAGTPSRRMGSDYGPSAAPGDDTPRLETAAVSFPPADFMDGSTESVFQHRAIDVAAAANRWHEEAHHPDHPQPSEMALDLQCRAWMLAARLAMRSETMAAENPSAAGDFQDSAAFNFATTMQMSVLLDQTGQLVQENVRLNAVITGLAAELATATQNIEGLLRRIPAILPATAGVGSGAMSTTTGGQSVEPASNPSGVEVVGQVEVPGGYEGQVCRWTCLDLCRLG</sequence>
<protein>
    <submittedName>
        <fullName evidence="3">Aste57867_20563 protein</fullName>
    </submittedName>
</protein>
<feature type="compositionally biased region" description="Acidic residues" evidence="1">
    <location>
        <begin position="340"/>
        <end position="354"/>
    </location>
</feature>
<name>A0A485LGQ9_9STRA</name>